<dbReference type="InterPro" id="IPR011577">
    <property type="entry name" value="Cyt_b561_bac/Ni-Hgenase"/>
</dbReference>
<keyword evidence="7" id="KW-0479">Metal-binding</keyword>
<dbReference type="FunFam" id="1.20.950.20:FF:000005">
    <property type="entry name" value="Putative cytochrome b561"/>
    <property type="match status" value="1"/>
</dbReference>
<feature type="transmembrane region" description="Helical" evidence="13">
    <location>
        <begin position="144"/>
        <end position="164"/>
    </location>
</feature>
<feature type="transmembrane region" description="Helical" evidence="13">
    <location>
        <begin position="92"/>
        <end position="112"/>
    </location>
</feature>
<dbReference type="PANTHER" id="PTHR30529">
    <property type="entry name" value="CYTOCHROME B561"/>
    <property type="match status" value="1"/>
</dbReference>
<evidence type="ECO:0000256" key="1">
    <source>
        <dbReference type="ARBA" id="ARBA00001970"/>
    </source>
</evidence>
<keyword evidence="16" id="KW-1185">Reference proteome</keyword>
<evidence type="ECO:0000256" key="5">
    <source>
        <dbReference type="ARBA" id="ARBA00022617"/>
    </source>
</evidence>
<reference evidence="15 16" key="1">
    <citation type="submission" date="2019-12" db="EMBL/GenBank/DDBJ databases">
        <authorList>
            <person name="Lee S.D."/>
        </authorList>
    </citation>
    <scope>NUCLEOTIDE SEQUENCE [LARGE SCALE GENOMIC DNA]</scope>
    <source>
        <strain evidence="15 16">SAP-6</strain>
    </source>
</reference>
<name>A0A845SAE4_9GAMM</name>
<sequence>MRWRNSAENFGYISIGVHWLVALAVYGMFALGLWMVTLGYYATWYHRAPELHKSIGCLLFAVMILRLIWRFMSPPPEPLSHYSPLTRAGAALAHLTLYILLFALLTSGYLISTADGQPIDVFGWFSVPATLSGLGGQADVAGDIHFYLAWCVVILSVLHGLAALKHHFIDGDITLRRMLGCRPHPPANHKERPHAEKD</sequence>
<keyword evidence="9 13" id="KW-1133">Transmembrane helix</keyword>
<dbReference type="Gene3D" id="1.20.950.20">
    <property type="entry name" value="Transmembrane di-heme cytochromes, Chain C"/>
    <property type="match status" value="2"/>
</dbReference>
<comment type="cofactor">
    <cofactor evidence="1">
        <name>heme b</name>
        <dbReference type="ChEBI" id="CHEBI:60344"/>
    </cofactor>
</comment>
<evidence type="ECO:0000256" key="4">
    <source>
        <dbReference type="ARBA" id="ARBA00022475"/>
    </source>
</evidence>
<dbReference type="GO" id="GO:0005886">
    <property type="term" value="C:plasma membrane"/>
    <property type="evidence" value="ECO:0007669"/>
    <property type="project" value="UniProtKB-SubCell"/>
</dbReference>
<dbReference type="GO" id="GO:0046872">
    <property type="term" value="F:metal ion binding"/>
    <property type="evidence" value="ECO:0007669"/>
    <property type="project" value="UniProtKB-KW"/>
</dbReference>
<evidence type="ECO:0000256" key="10">
    <source>
        <dbReference type="ARBA" id="ARBA00023004"/>
    </source>
</evidence>
<feature type="domain" description="Cytochrome b561 bacterial/Ni-hydrogenase" evidence="14">
    <location>
        <begin position="13"/>
        <end position="180"/>
    </location>
</feature>
<evidence type="ECO:0000256" key="13">
    <source>
        <dbReference type="SAM" id="Phobius"/>
    </source>
</evidence>
<organism evidence="15 16">
    <name type="scientific">Acerihabitans arboris</name>
    <dbReference type="NCBI Taxonomy" id="2691583"/>
    <lineage>
        <taxon>Bacteria</taxon>
        <taxon>Pseudomonadati</taxon>
        <taxon>Pseudomonadota</taxon>
        <taxon>Gammaproteobacteria</taxon>
        <taxon>Enterobacterales</taxon>
        <taxon>Pectobacteriaceae</taxon>
        <taxon>Acerihabitans</taxon>
    </lineage>
</organism>
<keyword evidence="6 13" id="KW-0812">Transmembrane</keyword>
<evidence type="ECO:0000256" key="12">
    <source>
        <dbReference type="ARBA" id="ARBA00037975"/>
    </source>
</evidence>
<dbReference type="SUPFAM" id="SSF81342">
    <property type="entry name" value="Transmembrane di-heme cytochromes"/>
    <property type="match status" value="1"/>
</dbReference>
<dbReference type="Proteomes" id="UP000461443">
    <property type="component" value="Unassembled WGS sequence"/>
</dbReference>
<feature type="transmembrane region" description="Helical" evidence="13">
    <location>
        <begin position="54"/>
        <end position="72"/>
    </location>
</feature>
<keyword evidence="3" id="KW-0813">Transport</keyword>
<comment type="caution">
    <text evidence="15">The sequence shown here is derived from an EMBL/GenBank/DDBJ whole genome shotgun (WGS) entry which is preliminary data.</text>
</comment>
<evidence type="ECO:0000256" key="7">
    <source>
        <dbReference type="ARBA" id="ARBA00022723"/>
    </source>
</evidence>
<keyword evidence="5" id="KW-0349">Heme</keyword>
<comment type="subcellular location">
    <subcellularLocation>
        <location evidence="2">Cell membrane</location>
        <topology evidence="2">Multi-pass membrane protein</topology>
    </subcellularLocation>
</comment>
<keyword evidence="8" id="KW-0249">Electron transport</keyword>
<dbReference type="GO" id="GO:0022904">
    <property type="term" value="P:respiratory electron transport chain"/>
    <property type="evidence" value="ECO:0007669"/>
    <property type="project" value="InterPro"/>
</dbReference>
<evidence type="ECO:0000259" key="14">
    <source>
        <dbReference type="Pfam" id="PF01292"/>
    </source>
</evidence>
<dbReference type="GO" id="GO:0020037">
    <property type="term" value="F:heme binding"/>
    <property type="evidence" value="ECO:0007669"/>
    <property type="project" value="TreeGrafter"/>
</dbReference>
<feature type="transmembrane region" description="Helical" evidence="13">
    <location>
        <begin position="20"/>
        <end position="42"/>
    </location>
</feature>
<keyword evidence="11 13" id="KW-0472">Membrane</keyword>
<dbReference type="AlphaFoldDB" id="A0A845SAE4"/>
<dbReference type="InterPro" id="IPR052168">
    <property type="entry name" value="Cytochrome_b561_oxidase"/>
</dbReference>
<accession>A0A845SAE4</accession>
<reference evidence="15 16" key="2">
    <citation type="submission" date="2020-02" db="EMBL/GenBank/DDBJ databases">
        <title>The new genus of Enterobacteriales.</title>
        <authorList>
            <person name="Kim I.S."/>
        </authorList>
    </citation>
    <scope>NUCLEOTIDE SEQUENCE [LARGE SCALE GENOMIC DNA]</scope>
    <source>
        <strain evidence="15 16">SAP-6</strain>
    </source>
</reference>
<evidence type="ECO:0000256" key="6">
    <source>
        <dbReference type="ARBA" id="ARBA00022692"/>
    </source>
</evidence>
<evidence type="ECO:0000256" key="9">
    <source>
        <dbReference type="ARBA" id="ARBA00022989"/>
    </source>
</evidence>
<feature type="transmembrane region" description="Helical" evidence="13">
    <location>
        <begin position="119"/>
        <end position="138"/>
    </location>
</feature>
<dbReference type="InterPro" id="IPR016174">
    <property type="entry name" value="Di-haem_cyt_TM"/>
</dbReference>
<dbReference type="RefSeq" id="WP_162364417.1">
    <property type="nucleotide sequence ID" value="NZ_WUBS01000002.1"/>
</dbReference>
<gene>
    <name evidence="15" type="ORF">GRH90_03005</name>
</gene>
<comment type="similarity">
    <text evidence="12">Belongs to the cytochrome b561 family.</text>
</comment>
<protein>
    <submittedName>
        <fullName evidence="15">Cytochrome b</fullName>
    </submittedName>
</protein>
<dbReference type="PANTHER" id="PTHR30529:SF1">
    <property type="entry name" value="CYTOCHROME B561 HOMOLOG 2"/>
    <property type="match status" value="1"/>
</dbReference>
<evidence type="ECO:0000256" key="2">
    <source>
        <dbReference type="ARBA" id="ARBA00004651"/>
    </source>
</evidence>
<evidence type="ECO:0000313" key="16">
    <source>
        <dbReference type="Proteomes" id="UP000461443"/>
    </source>
</evidence>
<evidence type="ECO:0000256" key="8">
    <source>
        <dbReference type="ARBA" id="ARBA00022982"/>
    </source>
</evidence>
<dbReference type="EMBL" id="WUBS01000002">
    <property type="protein sequence ID" value="NDL61730.1"/>
    <property type="molecule type" value="Genomic_DNA"/>
</dbReference>
<proteinExistence type="inferred from homology"/>
<evidence type="ECO:0000313" key="15">
    <source>
        <dbReference type="EMBL" id="NDL61730.1"/>
    </source>
</evidence>
<keyword evidence="10" id="KW-0408">Iron</keyword>
<evidence type="ECO:0000256" key="3">
    <source>
        <dbReference type="ARBA" id="ARBA00022448"/>
    </source>
</evidence>
<evidence type="ECO:0000256" key="11">
    <source>
        <dbReference type="ARBA" id="ARBA00023136"/>
    </source>
</evidence>
<dbReference type="GO" id="GO:0009055">
    <property type="term" value="F:electron transfer activity"/>
    <property type="evidence" value="ECO:0007669"/>
    <property type="project" value="InterPro"/>
</dbReference>
<dbReference type="Pfam" id="PF01292">
    <property type="entry name" value="Ni_hydr_CYTB"/>
    <property type="match status" value="1"/>
</dbReference>
<keyword evidence="4" id="KW-1003">Cell membrane</keyword>